<dbReference type="Pfam" id="PF00857">
    <property type="entry name" value="Isochorismatase"/>
    <property type="match status" value="1"/>
</dbReference>
<proteinExistence type="predicted"/>
<keyword evidence="3" id="KW-0378">Hydrolase</keyword>
<feature type="chain" id="PRO_5045175458" evidence="1">
    <location>
        <begin position="22"/>
        <end position="241"/>
    </location>
</feature>
<evidence type="ECO:0000256" key="1">
    <source>
        <dbReference type="SAM" id="SignalP"/>
    </source>
</evidence>
<organism evidence="3 4">
    <name type="scientific">Rhodocytophaga aerolata</name>
    <dbReference type="NCBI Taxonomy" id="455078"/>
    <lineage>
        <taxon>Bacteria</taxon>
        <taxon>Pseudomonadati</taxon>
        <taxon>Bacteroidota</taxon>
        <taxon>Cytophagia</taxon>
        <taxon>Cytophagales</taxon>
        <taxon>Rhodocytophagaceae</taxon>
        <taxon>Rhodocytophaga</taxon>
    </lineage>
</organism>
<reference evidence="3" key="1">
    <citation type="submission" date="2023-07" db="EMBL/GenBank/DDBJ databases">
        <title>The genome sequence of Rhodocytophaga aerolata KACC 12507.</title>
        <authorList>
            <person name="Zhang X."/>
        </authorList>
    </citation>
    <scope>NUCLEOTIDE SEQUENCE</scope>
    <source>
        <strain evidence="3">KACC 12507</strain>
    </source>
</reference>
<feature type="domain" description="Isochorismatase-like" evidence="2">
    <location>
        <begin position="35"/>
        <end position="182"/>
    </location>
</feature>
<evidence type="ECO:0000313" key="3">
    <source>
        <dbReference type="EMBL" id="MDO1449956.1"/>
    </source>
</evidence>
<dbReference type="GO" id="GO:0016787">
    <property type="term" value="F:hydrolase activity"/>
    <property type="evidence" value="ECO:0007669"/>
    <property type="project" value="UniProtKB-KW"/>
</dbReference>
<evidence type="ECO:0000259" key="2">
    <source>
        <dbReference type="Pfam" id="PF00857"/>
    </source>
</evidence>
<protein>
    <submittedName>
        <fullName evidence="3">Hydrolase</fullName>
    </submittedName>
</protein>
<dbReference type="Proteomes" id="UP001168528">
    <property type="component" value="Unassembled WGS sequence"/>
</dbReference>
<gene>
    <name evidence="3" type="ORF">Q0590_26995</name>
</gene>
<accession>A0ABT8RCX7</accession>
<evidence type="ECO:0000313" key="4">
    <source>
        <dbReference type="Proteomes" id="UP001168528"/>
    </source>
</evidence>
<dbReference type="InterPro" id="IPR000868">
    <property type="entry name" value="Isochorismatase-like_dom"/>
</dbReference>
<keyword evidence="4" id="KW-1185">Reference proteome</keyword>
<dbReference type="InterPro" id="IPR053152">
    <property type="entry name" value="Hydrolase_YcaC-like"/>
</dbReference>
<dbReference type="CDD" id="cd01012">
    <property type="entry name" value="YcaC_related"/>
    <property type="match status" value="1"/>
</dbReference>
<dbReference type="PANTHER" id="PTHR43559">
    <property type="entry name" value="HYDROLASE YCAC-RELATED"/>
    <property type="match status" value="1"/>
</dbReference>
<dbReference type="SUPFAM" id="SSF52499">
    <property type="entry name" value="Isochorismatase-like hydrolases"/>
    <property type="match status" value="1"/>
</dbReference>
<dbReference type="RefSeq" id="WP_302040756.1">
    <property type="nucleotide sequence ID" value="NZ_JAUKPO010000023.1"/>
</dbReference>
<keyword evidence="1" id="KW-0732">Signal</keyword>
<comment type="caution">
    <text evidence="3">The sequence shown here is derived from an EMBL/GenBank/DDBJ whole genome shotgun (WGS) entry which is preliminary data.</text>
</comment>
<feature type="signal peptide" evidence="1">
    <location>
        <begin position="1"/>
        <end position="21"/>
    </location>
</feature>
<name>A0ABT8RCX7_9BACT</name>
<dbReference type="PANTHER" id="PTHR43559:SF1">
    <property type="entry name" value="HYDROLASE"/>
    <property type="match status" value="1"/>
</dbReference>
<dbReference type="InterPro" id="IPR036380">
    <property type="entry name" value="Isochorismatase-like_sf"/>
</dbReference>
<dbReference type="Gene3D" id="3.40.50.850">
    <property type="entry name" value="Isochorismatase-like"/>
    <property type="match status" value="1"/>
</dbReference>
<dbReference type="EMBL" id="JAUKPO010000023">
    <property type="protein sequence ID" value="MDO1449956.1"/>
    <property type="molecule type" value="Genomic_DNA"/>
</dbReference>
<sequence>MKKLTILLILLAIVLSMPLLAQKPSPMLLTPDNCVVLLIDHQPQMGFSVKNIEVATLRNNLAGLSKATQLFKVPVVLTTVSEEFAGALWPEIKNVFPNNTIIERTTMNSWEDPRVVEAIRKTGRKKIVLAGLWTQVCGAFVALSALNEGYEVYFVTDASGDVSQEIHDNAIQRMLQAGTIPVNWLQVMLEWQRDWARKETYEGVNQIVMQHTGNYGLGVIYARKILGSKANEGKSSSRGNE</sequence>